<keyword evidence="1" id="KW-0812">Transmembrane</keyword>
<dbReference type="RefSeq" id="WP_136478182.1">
    <property type="nucleotide sequence ID" value="NZ_JAZDCU010000008.1"/>
</dbReference>
<sequence length="162" mass="17806">MDTETSQLFFLAVHFLGFSLWLSIALINNLQAFSASVGAVGATLSMAPLKQHPRIDIPLLKRSMDSPALHKLALSIIVLLQLAAVVSAWTGCYNLVFGDSLEVARSWLNLSLSAALGSIFAMLLGGLWFGYWIRQEGLQLTHLALVLWMMLSFILLNSSWLS</sequence>
<dbReference type="AlphaFoldDB" id="A0AB35WTT5"/>
<feature type="transmembrane region" description="Helical" evidence="1">
    <location>
        <begin position="7"/>
        <end position="26"/>
    </location>
</feature>
<feature type="transmembrane region" description="Helical" evidence="1">
    <location>
        <begin position="140"/>
        <end position="161"/>
    </location>
</feature>
<evidence type="ECO:0000256" key="1">
    <source>
        <dbReference type="SAM" id="Phobius"/>
    </source>
</evidence>
<protein>
    <submittedName>
        <fullName evidence="2">DUF2165 family protein</fullName>
    </submittedName>
</protein>
<dbReference type="Proteomes" id="UP001307839">
    <property type="component" value="Unassembled WGS sequence"/>
</dbReference>
<keyword evidence="3" id="KW-1185">Reference proteome</keyword>
<dbReference type="InterPro" id="IPR018681">
    <property type="entry name" value="DUF2165_transmembrane"/>
</dbReference>
<feature type="transmembrane region" description="Helical" evidence="1">
    <location>
        <begin position="110"/>
        <end position="133"/>
    </location>
</feature>
<dbReference type="EMBL" id="JAZDQP010000009">
    <property type="protein sequence ID" value="MEE1867571.1"/>
    <property type="molecule type" value="Genomic_DNA"/>
</dbReference>
<evidence type="ECO:0000313" key="2">
    <source>
        <dbReference type="EMBL" id="MEE1867571.1"/>
    </source>
</evidence>
<gene>
    <name evidence="2" type="ORF">V0R53_14340</name>
</gene>
<comment type="caution">
    <text evidence="2">The sequence shown here is derived from an EMBL/GenBank/DDBJ whole genome shotgun (WGS) entry which is preliminary data.</text>
</comment>
<evidence type="ECO:0000313" key="3">
    <source>
        <dbReference type="Proteomes" id="UP001307839"/>
    </source>
</evidence>
<accession>A0AB35WTT5</accession>
<proteinExistence type="predicted"/>
<keyword evidence="1" id="KW-0472">Membrane</keyword>
<organism evidence="2 3">
    <name type="scientific">Pseudomonas auratipiscis</name>
    <dbReference type="NCBI Taxonomy" id="3115853"/>
    <lineage>
        <taxon>Bacteria</taxon>
        <taxon>Pseudomonadati</taxon>
        <taxon>Pseudomonadota</taxon>
        <taxon>Gammaproteobacteria</taxon>
        <taxon>Pseudomonadales</taxon>
        <taxon>Pseudomonadaceae</taxon>
        <taxon>Pseudomonas</taxon>
    </lineage>
</organism>
<reference evidence="2 3" key="1">
    <citation type="submission" date="2024-01" db="EMBL/GenBank/DDBJ databases">
        <title>Unpublished Manusciprt.</title>
        <authorList>
            <person name="Duman M."/>
            <person name="Valdes E.G."/>
            <person name="Ajmi N."/>
            <person name="Altun S."/>
            <person name="Saticioglu I.B."/>
        </authorList>
    </citation>
    <scope>NUCLEOTIDE SEQUENCE [LARGE SCALE GENOMIC DNA]</scope>
    <source>
        <strain evidence="2 3">120P</strain>
    </source>
</reference>
<keyword evidence="1" id="KW-1133">Transmembrane helix</keyword>
<feature type="transmembrane region" description="Helical" evidence="1">
    <location>
        <begin position="69"/>
        <end position="90"/>
    </location>
</feature>
<dbReference type="Pfam" id="PF09933">
    <property type="entry name" value="DUF2165"/>
    <property type="match status" value="1"/>
</dbReference>
<name>A0AB35WTT5_9PSED</name>